<evidence type="ECO:0000313" key="2">
    <source>
        <dbReference type="Proteomes" id="UP000295565"/>
    </source>
</evidence>
<protein>
    <submittedName>
        <fullName evidence="1">Uncharacterized protein</fullName>
    </submittedName>
</protein>
<sequence length="212" mass="24182">MKSAQAESRVEIPACQPVQLMQKNASELCLQWDGWMLNDEDKCLNTSQFLEEAQSCAEKMLLEHVAGPLLIVIDDELLSDKFWFEQLLDRLLKIHFSWRNLIVLVKDWPRHNDIAKANQSIYWLRSCQVQVWLQSLHMPSRSQLESVLVDAVVVDAFSRYDDCLAKADIQTHVDELSDDNATVILLNPPASFLNDDDISPLLGVLTSSNDSR</sequence>
<comment type="caution">
    <text evidence="1">The sequence shown here is derived from an EMBL/GenBank/DDBJ whole genome shotgun (WGS) entry which is preliminary data.</text>
</comment>
<gene>
    <name evidence="1" type="ORF">EV690_0296</name>
</gene>
<dbReference type="EMBL" id="SMGD01000003">
    <property type="protein sequence ID" value="TCK63199.1"/>
    <property type="molecule type" value="Genomic_DNA"/>
</dbReference>
<evidence type="ECO:0000313" key="1">
    <source>
        <dbReference type="EMBL" id="TCK63199.1"/>
    </source>
</evidence>
<organism evidence="1 2">
    <name type="scientific">Celerinatantimonas diazotrophica</name>
    <dbReference type="NCBI Taxonomy" id="412034"/>
    <lineage>
        <taxon>Bacteria</taxon>
        <taxon>Pseudomonadati</taxon>
        <taxon>Pseudomonadota</taxon>
        <taxon>Gammaproteobacteria</taxon>
        <taxon>Celerinatantimonadaceae</taxon>
        <taxon>Celerinatantimonas</taxon>
    </lineage>
</organism>
<dbReference type="RefSeq" id="WP_131911168.1">
    <property type="nucleotide sequence ID" value="NZ_OU594967.1"/>
</dbReference>
<proteinExistence type="predicted"/>
<dbReference type="Proteomes" id="UP000295565">
    <property type="component" value="Unassembled WGS sequence"/>
</dbReference>
<dbReference type="AlphaFoldDB" id="A0A4R1KIH6"/>
<accession>A0A4R1KIH6</accession>
<name>A0A4R1KIH6_9GAMM</name>
<reference evidence="1 2" key="1">
    <citation type="submission" date="2019-03" db="EMBL/GenBank/DDBJ databases">
        <title>Genomic Encyclopedia of Type Strains, Phase IV (KMG-IV): sequencing the most valuable type-strain genomes for metagenomic binning, comparative biology and taxonomic classification.</title>
        <authorList>
            <person name="Goeker M."/>
        </authorList>
    </citation>
    <scope>NUCLEOTIDE SEQUENCE [LARGE SCALE GENOMIC DNA]</scope>
    <source>
        <strain evidence="1 2">DSM 18577</strain>
    </source>
</reference>
<keyword evidence="2" id="KW-1185">Reference proteome</keyword>